<evidence type="ECO:0000256" key="2">
    <source>
        <dbReference type="ARBA" id="ARBA00022737"/>
    </source>
</evidence>
<dbReference type="GO" id="GO:0010265">
    <property type="term" value="P:SCF complex assembly"/>
    <property type="evidence" value="ECO:0007669"/>
    <property type="project" value="InterPro"/>
</dbReference>
<sequence length="1351" mass="146556">MASSIPANPTPQTVNQLLHKLNDSDPDFRFMSLSDLIHILNIGKPDILHHDYNTAARTVDSITKALDDQNGEVQNQAIKCLGPLVAKIPASLIGPLIEKLSTLKLQNSVDTSVPALALRNVIEALARPIPGVLPSREVQEAYSSISRVLIPRLLGQAVQSQKPAIVKQPQPIEGLIEKDQDLTADTIDVLIEVIRCFGPMLSSVEVEALHGAVIGVLENKRVTSVVKKRAVLAISILAVYLSDDLLTGSIKRAFSVLGDAKADAVTRRLYVTIMGSMARSIPYRFGQHIQNVVPLILSFLGESELQDHLEEVSEGADSGQEFNEVREAALVALDAFLASCPAEMRDFTDDTIAACLRYLKYDPNYAVDEDEEMEDEDEDDDIELDDDDEFEADDAFDDDDDASWKVRRCAAKALYTIISTRSSGDLLDNGVLYGQVAPALVKRFDEREENVRLEIVSALSLLVRKTGEGIIPDFALDGAQSDYLNQLPQSRKRRRQSSVSGVTASKLSGTGLTSPILERVPSHGPRHDLAQITPAIVKGSIKLLKSKTVPTKQAATNLLDDLITVQQGGLADYFDQIIGLIIDAVKLSTASTTSTALSVVGGGNTSATPATLRTAALRLLSNIAKTHSSAILQPYLSNIVDGVVAVVYDRFYRISSQAVQTVEEIVKAITPPRSRKTAEKDKAELAKLYRVVVDRTIANDADVEVRQRAIHALGTLLSRTITAEGTGLLPADDRRKALDILLDRLKNETTRISAVRAIDLVAASAASNADFEPVWIREVTLELSAQLRKANRSLRGSSVQALKHLILSPAAKGALDKITVSGLIAAILPVINNNDAHLLGPTLEILANIVEDNVKLVVTADLIGALCELLRLNVVGSVLGPLLDLVTKIGEVGAGQQLMTGLLQEVGISGDPGTVGKVIGTLLVASGASAGVTLDSFVEEAKGNAQDPVRASLALAVLGEAGLRLGTKSPLKPELFLDKFGEGYDKVSVSAAVALGRAGAGNVPVYLPIILKKLQVEGTTQYLLLQSIKEILQQDVDIGQYLAVIWKELLDTTGAEDNRAVCAECIGRLAIIDPETYVPKLDDLLKDASSTLRAIAVQALRYTLPDSTEKFDLVIQNYLVTMLTTMLQDSEMDIRRLAMTTLTSAVNNKPDMILGHLGQLMPYVMKESVLKPELIREVQMGPFKHHVDDGLEVRKSAYETLYALMETAFTRISLIELYDRVIDGLKDDNDIRSLSNLMVSKLVYIHPEETTRRLDAIAEAYRATLSTKLKDNAVKQEHEKQEEANKSVLRVTLLLGEKLKGSAAGASGTAGPAAGGANQVWSAYWDWVNKDFDRQLKALREENERVGHTVI</sequence>
<dbReference type="InterPro" id="IPR011989">
    <property type="entry name" value="ARM-like"/>
</dbReference>
<comment type="similarity">
    <text evidence="1">Belongs to the CAND family.</text>
</comment>
<evidence type="ECO:0000256" key="4">
    <source>
        <dbReference type="SAM" id="MobiDB-lite"/>
    </source>
</evidence>
<keyword evidence="7" id="KW-1185">Reference proteome</keyword>
<dbReference type="InterPro" id="IPR016024">
    <property type="entry name" value="ARM-type_fold"/>
</dbReference>
<protein>
    <submittedName>
        <fullName evidence="6">Cullin-associated NEDD8-dissociated protein 1, C-terminal part</fullName>
    </submittedName>
</protein>
<evidence type="ECO:0000259" key="5">
    <source>
        <dbReference type="Pfam" id="PF08623"/>
    </source>
</evidence>
<name>A0AA38RL05_9PEZI</name>
<keyword evidence="3" id="KW-0833">Ubl conjugation pathway</keyword>
<evidence type="ECO:0000313" key="7">
    <source>
        <dbReference type="Proteomes" id="UP001174694"/>
    </source>
</evidence>
<proteinExistence type="inferred from homology"/>
<gene>
    <name evidence="6" type="ORF">NKR23_g6286</name>
</gene>
<dbReference type="PANTHER" id="PTHR12696">
    <property type="entry name" value="TIP120"/>
    <property type="match status" value="1"/>
</dbReference>
<reference evidence="6" key="1">
    <citation type="submission" date="2022-07" db="EMBL/GenBank/DDBJ databases">
        <title>Fungi with potential for degradation of polypropylene.</title>
        <authorList>
            <person name="Gostincar C."/>
        </authorList>
    </citation>
    <scope>NUCLEOTIDE SEQUENCE</scope>
    <source>
        <strain evidence="6">EXF-13308</strain>
    </source>
</reference>
<evidence type="ECO:0000256" key="3">
    <source>
        <dbReference type="ARBA" id="ARBA00022786"/>
    </source>
</evidence>
<evidence type="ECO:0000256" key="1">
    <source>
        <dbReference type="ARBA" id="ARBA00007657"/>
    </source>
</evidence>
<dbReference type="Pfam" id="PF25782">
    <property type="entry name" value="TPR_CAND1"/>
    <property type="match status" value="1"/>
</dbReference>
<dbReference type="InterPro" id="IPR013932">
    <property type="entry name" value="TATA-bd_TIP120"/>
</dbReference>
<dbReference type="EMBL" id="JANBVO010000018">
    <property type="protein sequence ID" value="KAJ9143696.1"/>
    <property type="molecule type" value="Genomic_DNA"/>
</dbReference>
<organism evidence="6 7">
    <name type="scientific">Pleurostoma richardsiae</name>
    <dbReference type="NCBI Taxonomy" id="41990"/>
    <lineage>
        <taxon>Eukaryota</taxon>
        <taxon>Fungi</taxon>
        <taxon>Dikarya</taxon>
        <taxon>Ascomycota</taxon>
        <taxon>Pezizomycotina</taxon>
        <taxon>Sordariomycetes</taxon>
        <taxon>Sordariomycetidae</taxon>
        <taxon>Calosphaeriales</taxon>
        <taxon>Pleurostomataceae</taxon>
        <taxon>Pleurostoma</taxon>
    </lineage>
</organism>
<feature type="domain" description="TATA-binding protein interacting (TIP20)" evidence="5">
    <location>
        <begin position="1153"/>
        <end position="1329"/>
    </location>
</feature>
<evidence type="ECO:0000313" key="6">
    <source>
        <dbReference type="EMBL" id="KAJ9143696.1"/>
    </source>
</evidence>
<feature type="region of interest" description="Disordered" evidence="4">
    <location>
        <begin position="487"/>
        <end position="507"/>
    </location>
</feature>
<dbReference type="SUPFAM" id="SSF48371">
    <property type="entry name" value="ARM repeat"/>
    <property type="match status" value="1"/>
</dbReference>
<dbReference type="Gene3D" id="1.25.10.10">
    <property type="entry name" value="Leucine-rich Repeat Variant"/>
    <property type="match status" value="1"/>
</dbReference>
<keyword evidence="2" id="KW-0677">Repeat</keyword>
<comment type="caution">
    <text evidence="6">The sequence shown here is derived from an EMBL/GenBank/DDBJ whole genome shotgun (WGS) entry which is preliminary data.</text>
</comment>
<dbReference type="InterPro" id="IPR039852">
    <property type="entry name" value="CAND1/CAND2"/>
</dbReference>
<accession>A0AA38RL05</accession>
<dbReference type="Pfam" id="PF08623">
    <property type="entry name" value="TIP120"/>
    <property type="match status" value="1"/>
</dbReference>
<dbReference type="Proteomes" id="UP001174694">
    <property type="component" value="Unassembled WGS sequence"/>
</dbReference>